<reference evidence="5 6" key="1">
    <citation type="journal article" date="2017" name="Antonie Van Leeuwenhoek">
        <title>Rhizobium rhizosphaerae sp. nov., a novel species isolated from rice rhizosphere.</title>
        <authorList>
            <person name="Zhao J.J."/>
            <person name="Zhang J."/>
            <person name="Zhang R.J."/>
            <person name="Zhang C.W."/>
            <person name="Yin H.Q."/>
            <person name="Zhang X.X."/>
        </authorList>
    </citation>
    <scope>NUCLEOTIDE SEQUENCE [LARGE SCALE GENOMIC DNA]</scope>
    <source>
        <strain evidence="5 6">BSs20135</strain>
    </source>
</reference>
<organism evidence="5 6">
    <name type="scientific">Paraglaciecola arctica BSs20135</name>
    <dbReference type="NCBI Taxonomy" id="493475"/>
    <lineage>
        <taxon>Bacteria</taxon>
        <taxon>Pseudomonadati</taxon>
        <taxon>Pseudomonadota</taxon>
        <taxon>Gammaproteobacteria</taxon>
        <taxon>Alteromonadales</taxon>
        <taxon>Alteromonadaceae</taxon>
        <taxon>Paraglaciecola</taxon>
    </lineage>
</organism>
<dbReference type="SMART" id="SM00448">
    <property type="entry name" value="REC"/>
    <property type="match status" value="1"/>
</dbReference>
<evidence type="ECO:0000256" key="2">
    <source>
        <dbReference type="PROSITE-ProRule" id="PRU00169"/>
    </source>
</evidence>
<dbReference type="PROSITE" id="PS50110">
    <property type="entry name" value="RESPONSE_REGULATORY"/>
    <property type="match status" value="1"/>
</dbReference>
<dbReference type="PANTHER" id="PTHR37299:SF1">
    <property type="entry name" value="STAGE 0 SPORULATION PROTEIN A HOMOLOG"/>
    <property type="match status" value="1"/>
</dbReference>
<feature type="modified residue" description="4-aspartylphosphate" evidence="2">
    <location>
        <position position="54"/>
    </location>
</feature>
<dbReference type="InterPro" id="IPR001789">
    <property type="entry name" value="Sig_transdc_resp-reg_receiver"/>
</dbReference>
<accession>K6YPE9</accession>
<dbReference type="EMBL" id="BAEO01000018">
    <property type="protein sequence ID" value="GAC18513.1"/>
    <property type="molecule type" value="Genomic_DNA"/>
</dbReference>
<dbReference type="RefSeq" id="WP_007618429.1">
    <property type="nucleotide sequence ID" value="NZ_BAEO01000018.1"/>
</dbReference>
<dbReference type="SUPFAM" id="SSF52172">
    <property type="entry name" value="CheY-like"/>
    <property type="match status" value="1"/>
</dbReference>
<keyword evidence="1" id="KW-0902">Two-component regulatory system</keyword>
<evidence type="ECO:0000256" key="1">
    <source>
        <dbReference type="ARBA" id="ARBA00023012"/>
    </source>
</evidence>
<feature type="domain" description="HTH LytTR-type" evidence="4">
    <location>
        <begin position="130"/>
        <end position="234"/>
    </location>
</feature>
<dbReference type="AlphaFoldDB" id="K6YPE9"/>
<name>K6YPE9_9ALTE</name>
<evidence type="ECO:0000259" key="4">
    <source>
        <dbReference type="PROSITE" id="PS50930"/>
    </source>
</evidence>
<dbReference type="PROSITE" id="PS50930">
    <property type="entry name" value="HTH_LYTTR"/>
    <property type="match status" value="1"/>
</dbReference>
<dbReference type="PANTHER" id="PTHR37299">
    <property type="entry name" value="TRANSCRIPTIONAL REGULATOR-RELATED"/>
    <property type="match status" value="1"/>
</dbReference>
<feature type="domain" description="Response regulatory" evidence="3">
    <location>
        <begin position="3"/>
        <end position="116"/>
    </location>
</feature>
<dbReference type="Pfam" id="PF04397">
    <property type="entry name" value="LytTR"/>
    <property type="match status" value="1"/>
</dbReference>
<proteinExistence type="predicted"/>
<dbReference type="Proteomes" id="UP000006327">
    <property type="component" value="Unassembled WGS sequence"/>
</dbReference>
<dbReference type="OrthoDB" id="236568at2"/>
<dbReference type="Pfam" id="PF00072">
    <property type="entry name" value="Response_reg"/>
    <property type="match status" value="1"/>
</dbReference>
<evidence type="ECO:0000259" key="3">
    <source>
        <dbReference type="PROSITE" id="PS50110"/>
    </source>
</evidence>
<evidence type="ECO:0000313" key="6">
    <source>
        <dbReference type="Proteomes" id="UP000006327"/>
    </source>
</evidence>
<evidence type="ECO:0000313" key="5">
    <source>
        <dbReference type="EMBL" id="GAC18513.1"/>
    </source>
</evidence>
<dbReference type="GO" id="GO:0000156">
    <property type="term" value="F:phosphorelay response regulator activity"/>
    <property type="evidence" value="ECO:0007669"/>
    <property type="project" value="InterPro"/>
</dbReference>
<dbReference type="InterPro" id="IPR007492">
    <property type="entry name" value="LytTR_DNA-bd_dom"/>
</dbReference>
<dbReference type="GO" id="GO:0003677">
    <property type="term" value="F:DNA binding"/>
    <property type="evidence" value="ECO:0007669"/>
    <property type="project" value="InterPro"/>
</dbReference>
<keyword evidence="6" id="KW-1185">Reference proteome</keyword>
<keyword evidence="2" id="KW-0597">Phosphoprotein</keyword>
<protein>
    <submittedName>
        <fullName evidence="5">Response regulator receiver protein</fullName>
    </submittedName>
</protein>
<dbReference type="Gene3D" id="2.40.50.1020">
    <property type="entry name" value="LytTr DNA-binding domain"/>
    <property type="match status" value="1"/>
</dbReference>
<dbReference type="STRING" id="493475.GARC_1541"/>
<dbReference type="InterPro" id="IPR046947">
    <property type="entry name" value="LytR-like"/>
</dbReference>
<dbReference type="eggNOG" id="COG3279">
    <property type="taxonomic scope" value="Bacteria"/>
</dbReference>
<dbReference type="Gene3D" id="3.40.50.2300">
    <property type="match status" value="1"/>
</dbReference>
<sequence>MHHCIVIDDESLARERISSFVDAQENWQVDAQSGEYKEAESLLLKHRPEVCFMDINIIGGSGIELARKLARSIDCHWVFTTASSEYALQAFDLEATDYLLKPFENSRLANVLHKVETLRKQTIKQCKNILAVKSVGAVEFVNVQDIIWIKGSANYVELHCANRMLLHRETLSKLEMQLNPEKFIRVHRSAMVNVDKINSLSSELGRFSLLHLNNGDEVKIGQGHKASLFEFLGLDA</sequence>
<gene>
    <name evidence="5" type="ORF">GARC_1541</name>
</gene>
<comment type="caution">
    <text evidence="5">The sequence shown here is derived from an EMBL/GenBank/DDBJ whole genome shotgun (WGS) entry which is preliminary data.</text>
</comment>
<dbReference type="InterPro" id="IPR011006">
    <property type="entry name" value="CheY-like_superfamily"/>
</dbReference>
<dbReference type="SMART" id="SM00850">
    <property type="entry name" value="LytTR"/>
    <property type="match status" value="1"/>
</dbReference>